<dbReference type="SMART" id="SM00342">
    <property type="entry name" value="HTH_ARAC"/>
    <property type="match status" value="1"/>
</dbReference>
<dbReference type="PROSITE" id="PS01124">
    <property type="entry name" value="HTH_ARAC_FAMILY_2"/>
    <property type="match status" value="1"/>
</dbReference>
<evidence type="ECO:0000256" key="2">
    <source>
        <dbReference type="ARBA" id="ARBA00023125"/>
    </source>
</evidence>
<dbReference type="Gene3D" id="1.10.10.60">
    <property type="entry name" value="Homeodomain-like"/>
    <property type="match status" value="1"/>
</dbReference>
<gene>
    <name evidence="5" type="ORF">J2Z66_002002</name>
</gene>
<comment type="caution">
    <text evidence="5">The sequence shown here is derived from an EMBL/GenBank/DDBJ whole genome shotgun (WGS) entry which is preliminary data.</text>
</comment>
<dbReference type="InterPro" id="IPR018060">
    <property type="entry name" value="HTH_AraC"/>
</dbReference>
<dbReference type="Proteomes" id="UP001519287">
    <property type="component" value="Unassembled WGS sequence"/>
</dbReference>
<evidence type="ECO:0000313" key="5">
    <source>
        <dbReference type="EMBL" id="MBP1990396.1"/>
    </source>
</evidence>
<keyword evidence="1" id="KW-0805">Transcription regulation</keyword>
<dbReference type="PROSITE" id="PS00041">
    <property type="entry name" value="HTH_ARAC_FAMILY_1"/>
    <property type="match status" value="1"/>
</dbReference>
<keyword evidence="3" id="KW-0804">Transcription</keyword>
<feature type="domain" description="HTH araC/xylS-type" evidence="4">
    <location>
        <begin position="228"/>
        <end position="326"/>
    </location>
</feature>
<evidence type="ECO:0000313" key="6">
    <source>
        <dbReference type="Proteomes" id="UP001519287"/>
    </source>
</evidence>
<accession>A0ABS4IS59</accession>
<proteinExistence type="predicted"/>
<dbReference type="SUPFAM" id="SSF53807">
    <property type="entry name" value="Helical backbone' metal receptor"/>
    <property type="match status" value="1"/>
</dbReference>
<dbReference type="Gene3D" id="3.40.50.1980">
    <property type="entry name" value="Nitrogenase molybdenum iron protein domain"/>
    <property type="match status" value="1"/>
</dbReference>
<evidence type="ECO:0000256" key="1">
    <source>
        <dbReference type="ARBA" id="ARBA00023015"/>
    </source>
</evidence>
<evidence type="ECO:0000259" key="4">
    <source>
        <dbReference type="PROSITE" id="PS01124"/>
    </source>
</evidence>
<dbReference type="InterPro" id="IPR020449">
    <property type="entry name" value="Tscrpt_reg_AraC-type_HTH"/>
</dbReference>
<sequence length="569" mass="65348">MRLFICRDVNDVGSWDHSRQLSLRYAATEELKIDSWRIFELPNHEDYRFGYVLKEQVKLTLEAGGQCLERKLLCGELFLVTPNLSCKIHNSTSQAAHIVIIHFQCDWGGNPAAPEAGQTPFFPCFSEQEEGVGKLRKSESQAKVSVPVHSQRHSQTQAQLQSQLQLYTLRVPQAYGWIQDFLNDSQNPESVPVPYFQLQSHLYAIAAAFQAHVHKPRSAEDDLHDYVKQTRQYILEKYNRAVDIEEVARLSGASSSRFYQAFKRTTGLSPNKFITMTRLNVSLYLLSASSSSVMEVAHSVGYPDELYFSRLFKKHMGLSPTEYTGLAKKRIANLSPVFQGDLSVLGIVPKITLQRGWSEHPESYIRLIENSNPELILTSPIPDELYRTLSKIAPVLMLYWKTYSWKERLLKISRVLDMPTIAERWLTYFDMKVENARFHIHRHLGSKPFLLVGAAAGRFRVFGMQGKKMKDFFYDDLQVTPAGPAEHIRFLDVTSIHEVAALDCENVLFLVQTSESDDFCTQLEKDWRRLKGNRRNQNCLFVRHEEPLLYNAAVHESLIDQTVQLLQNQ</sequence>
<dbReference type="Pfam" id="PF12833">
    <property type="entry name" value="HTH_18"/>
    <property type="match status" value="1"/>
</dbReference>
<dbReference type="RefSeq" id="WP_209971183.1">
    <property type="nucleotide sequence ID" value="NZ_JAGGLB010000005.1"/>
</dbReference>
<protein>
    <submittedName>
        <fullName evidence="5">AraC-like DNA-binding protein</fullName>
    </submittedName>
</protein>
<dbReference type="PANTHER" id="PTHR43280:SF2">
    <property type="entry name" value="HTH-TYPE TRANSCRIPTIONAL REGULATOR EXSA"/>
    <property type="match status" value="1"/>
</dbReference>
<dbReference type="EMBL" id="JAGGLB010000005">
    <property type="protein sequence ID" value="MBP1990396.1"/>
    <property type="molecule type" value="Genomic_DNA"/>
</dbReference>
<dbReference type="PANTHER" id="PTHR43280">
    <property type="entry name" value="ARAC-FAMILY TRANSCRIPTIONAL REGULATOR"/>
    <property type="match status" value="1"/>
</dbReference>
<dbReference type="InterPro" id="IPR018062">
    <property type="entry name" value="HTH_AraC-typ_CS"/>
</dbReference>
<keyword evidence="2" id="KW-0238">DNA-binding</keyword>
<name>A0ABS4IS59_9BACL</name>
<reference evidence="5 6" key="1">
    <citation type="submission" date="2021-03" db="EMBL/GenBank/DDBJ databases">
        <title>Genomic Encyclopedia of Type Strains, Phase IV (KMG-IV): sequencing the most valuable type-strain genomes for metagenomic binning, comparative biology and taxonomic classification.</title>
        <authorList>
            <person name="Goeker M."/>
        </authorList>
    </citation>
    <scope>NUCLEOTIDE SEQUENCE [LARGE SCALE GENOMIC DNA]</scope>
    <source>
        <strain evidence="5 6">DSM 26048</strain>
    </source>
</reference>
<dbReference type="SUPFAM" id="SSF46689">
    <property type="entry name" value="Homeodomain-like"/>
    <property type="match status" value="2"/>
</dbReference>
<dbReference type="InterPro" id="IPR009057">
    <property type="entry name" value="Homeodomain-like_sf"/>
</dbReference>
<dbReference type="PRINTS" id="PR00032">
    <property type="entry name" value="HTHARAC"/>
</dbReference>
<evidence type="ECO:0000256" key="3">
    <source>
        <dbReference type="ARBA" id="ARBA00023163"/>
    </source>
</evidence>
<keyword evidence="6" id="KW-1185">Reference proteome</keyword>
<organism evidence="5 6">
    <name type="scientific">Paenibacillus eucommiae</name>
    <dbReference type="NCBI Taxonomy" id="1355755"/>
    <lineage>
        <taxon>Bacteria</taxon>
        <taxon>Bacillati</taxon>
        <taxon>Bacillota</taxon>
        <taxon>Bacilli</taxon>
        <taxon>Bacillales</taxon>
        <taxon>Paenibacillaceae</taxon>
        <taxon>Paenibacillus</taxon>
    </lineage>
</organism>